<evidence type="ECO:0000313" key="3">
    <source>
        <dbReference type="Proteomes" id="UP001386955"/>
    </source>
</evidence>
<feature type="compositionally biased region" description="Low complexity" evidence="1">
    <location>
        <begin position="66"/>
        <end position="76"/>
    </location>
</feature>
<feature type="region of interest" description="Disordered" evidence="1">
    <location>
        <begin position="16"/>
        <end position="98"/>
    </location>
</feature>
<dbReference type="EMBL" id="JAYMYS010000001">
    <property type="protein sequence ID" value="KAK7412893.1"/>
    <property type="molecule type" value="Genomic_DNA"/>
</dbReference>
<name>A0AAN9XWW0_PSOTE</name>
<keyword evidence="3" id="KW-1185">Reference proteome</keyword>
<organism evidence="2 3">
    <name type="scientific">Psophocarpus tetragonolobus</name>
    <name type="common">Winged bean</name>
    <name type="synonym">Dolichos tetragonolobus</name>
    <dbReference type="NCBI Taxonomy" id="3891"/>
    <lineage>
        <taxon>Eukaryota</taxon>
        <taxon>Viridiplantae</taxon>
        <taxon>Streptophyta</taxon>
        <taxon>Embryophyta</taxon>
        <taxon>Tracheophyta</taxon>
        <taxon>Spermatophyta</taxon>
        <taxon>Magnoliopsida</taxon>
        <taxon>eudicotyledons</taxon>
        <taxon>Gunneridae</taxon>
        <taxon>Pentapetalae</taxon>
        <taxon>rosids</taxon>
        <taxon>fabids</taxon>
        <taxon>Fabales</taxon>
        <taxon>Fabaceae</taxon>
        <taxon>Papilionoideae</taxon>
        <taxon>50 kb inversion clade</taxon>
        <taxon>NPAAA clade</taxon>
        <taxon>indigoferoid/millettioid clade</taxon>
        <taxon>Phaseoleae</taxon>
        <taxon>Psophocarpus</taxon>
    </lineage>
</organism>
<evidence type="ECO:0000313" key="2">
    <source>
        <dbReference type="EMBL" id="KAK7412893.1"/>
    </source>
</evidence>
<feature type="compositionally biased region" description="Polar residues" evidence="1">
    <location>
        <begin position="20"/>
        <end position="64"/>
    </location>
</feature>
<dbReference type="Proteomes" id="UP001386955">
    <property type="component" value="Unassembled WGS sequence"/>
</dbReference>
<comment type="caution">
    <text evidence="2">The sequence shown here is derived from an EMBL/GenBank/DDBJ whole genome shotgun (WGS) entry which is preliminary data.</text>
</comment>
<gene>
    <name evidence="2" type="ORF">VNO78_04619</name>
</gene>
<protein>
    <submittedName>
        <fullName evidence="2">Uncharacterized protein</fullName>
    </submittedName>
</protein>
<reference evidence="2 3" key="1">
    <citation type="submission" date="2024-01" db="EMBL/GenBank/DDBJ databases">
        <title>The genomes of 5 underutilized Papilionoideae crops provide insights into root nodulation and disease resistanc.</title>
        <authorList>
            <person name="Jiang F."/>
        </authorList>
    </citation>
    <scope>NUCLEOTIDE SEQUENCE [LARGE SCALE GENOMIC DNA]</scope>
    <source>
        <strain evidence="2">DUOXIRENSHENG_FW03</strain>
        <tissue evidence="2">Leaves</tissue>
    </source>
</reference>
<proteinExistence type="predicted"/>
<accession>A0AAN9XWW0</accession>
<sequence length="98" mass="10507">MSSRLLKNILEMIEADEAQKGSNSNRGTLNSFNNHGNGSQNFSGAKINSGTNSGDRNSYRTSNHYGGRTINNTGTFNGNGNGGFIDGGFNSSTTNYYR</sequence>
<feature type="compositionally biased region" description="Gly residues" evidence="1">
    <location>
        <begin position="77"/>
        <end position="86"/>
    </location>
</feature>
<dbReference type="AlphaFoldDB" id="A0AAN9XWW0"/>
<evidence type="ECO:0000256" key="1">
    <source>
        <dbReference type="SAM" id="MobiDB-lite"/>
    </source>
</evidence>